<comment type="caution">
    <text evidence="2">The sequence shown here is derived from an EMBL/GenBank/DDBJ whole genome shotgun (WGS) entry which is preliminary data.</text>
</comment>
<proteinExistence type="predicted"/>
<protein>
    <submittedName>
        <fullName evidence="2">DUF4065 domain-containing protein</fullName>
    </submittedName>
</protein>
<dbReference type="EMBL" id="JABFDB010000003">
    <property type="protein sequence ID" value="NYZ19573.1"/>
    <property type="molecule type" value="Genomic_DNA"/>
</dbReference>
<name>A0ABX2T5Q2_9PROT</name>
<accession>A0ABX2T5Q2</accession>
<dbReference type="Pfam" id="PF13274">
    <property type="entry name" value="SocA_Panacea"/>
    <property type="match status" value="1"/>
</dbReference>
<feature type="domain" description="Antitoxin SocA-like Panacea" evidence="1">
    <location>
        <begin position="28"/>
        <end position="123"/>
    </location>
</feature>
<dbReference type="Proteomes" id="UP000584642">
    <property type="component" value="Unassembled WGS sequence"/>
</dbReference>
<organism evidence="2 3">
    <name type="scientific">Azospirillum oleiclasticum</name>
    <dbReference type="NCBI Taxonomy" id="2735135"/>
    <lineage>
        <taxon>Bacteria</taxon>
        <taxon>Pseudomonadati</taxon>
        <taxon>Pseudomonadota</taxon>
        <taxon>Alphaproteobacteria</taxon>
        <taxon>Rhodospirillales</taxon>
        <taxon>Azospirillaceae</taxon>
        <taxon>Azospirillum</taxon>
    </lineage>
</organism>
<reference evidence="2 3" key="1">
    <citation type="submission" date="2020-05" db="EMBL/GenBank/DDBJ databases">
        <title>Azospirillum oleiclasticum sp. nov, a nitrogen-fixing and heavy crude oil-emulsifying bacterium isolated from the crude oil of Yumen Oilfield.</title>
        <authorList>
            <person name="Wu D."/>
            <person name="Cai M."/>
            <person name="Zhang X."/>
        </authorList>
    </citation>
    <scope>NUCLEOTIDE SEQUENCE [LARGE SCALE GENOMIC DNA]</scope>
    <source>
        <strain evidence="2 3">ROY-1-1-2</strain>
    </source>
</reference>
<dbReference type="InterPro" id="IPR025272">
    <property type="entry name" value="SocA_Panacea"/>
</dbReference>
<evidence type="ECO:0000259" key="1">
    <source>
        <dbReference type="Pfam" id="PF13274"/>
    </source>
</evidence>
<gene>
    <name evidence="2" type="ORF">HND93_07605</name>
</gene>
<evidence type="ECO:0000313" key="3">
    <source>
        <dbReference type="Proteomes" id="UP000584642"/>
    </source>
</evidence>
<sequence>MSDTIRAATDRLIQLSLDAGRPLSPLPLQKLLYFVEGWHLALTGAPLFDEEIQAWKDGPVVPSVYRRMKGFKDADIPADVIDTRPDQTLSPHALSIIDQVFEAYGTLDAGTLVGLTHLPGSPWDQTRADAGVLRGASSKLPIDAERIRAWFREALDAGLEPETTELVDVSPEELRDWTPAAA</sequence>
<keyword evidence="3" id="KW-1185">Reference proteome</keyword>
<evidence type="ECO:0000313" key="2">
    <source>
        <dbReference type="EMBL" id="NYZ19573.1"/>
    </source>
</evidence>
<dbReference type="RefSeq" id="WP_180281349.1">
    <property type="nucleotide sequence ID" value="NZ_JABFDB010000003.1"/>
</dbReference>